<dbReference type="Pfam" id="PF00258">
    <property type="entry name" value="Flavodoxin_1"/>
    <property type="match status" value="1"/>
</dbReference>
<sequence length="783" mass="86582">MFKKILFQLHWFFGITAGLILAVMGLTGAAYSFEDEILHALNPEPLKVQPRPEGPLPVTDLVQRVQQQVGKEVAGFTLEVNTDQASQVYFVPAPGQRRGESRYVNAYTGQLQGNVRGEALFNLILQVHRYLVLGEVGKQLTAASTLALLFFCLSGLYLRWPRRALDWRAWLALDWAKKGRAFNWSLHSVVGTWCLLFYLVSAITGLTWSYQWFRNGAVALLSSEAASPPPAKRRDRTSNATPINVDFNAIDQSVHQAAGPHLARYNLRLPAASGGAATVFYLLDDSAHDRAFSQLQLDPATGEVREHDRYTDKTLGDRLLTSIYAIHTGSYLGLPGRLVIFFASLCMPLFFVTGWLLYLDRRRKKKLIAQSRQGLDSASEGWLIGFASQSGQAEQLAWQAAAQLQAGGSGAKVRALATISESDLKGTQRALFVVSTFGDGEAPDSARLFEKQIAALHWPLPHLRYGLLALGDRHYSQFCGFARRIDTWLADQGATALFERVEVDNNDPGALSHWARQVAEQAGTRDVLASAPRFSRWALVHRELLNPGSQGAPVYRVCLRSDLPMAWAAGDIAEIIPGPAADQTQAREYSIASLPGDGAVELLVRQHRHADGSLGLGSGWLTEQAALGSSLQVHLRRNSAFHLPGDDRPLIFIGNGTGLAGLRSLLRQRRLLGQPRNWLLFGERNRATDRLCGEELDAWLASGTLARLDLTFSRDQAHKVYVQDALRAARRELEQWLQQGAGLYVCGSLQGMADGVDRALREMLGEAAVERLIEEGRYRRDVY</sequence>
<keyword evidence="3" id="KW-0249">Electron transport</keyword>
<gene>
    <name evidence="7" type="ORF">HAQ05_06005</name>
</gene>
<dbReference type="Proteomes" id="UP000805841">
    <property type="component" value="Unassembled WGS sequence"/>
</dbReference>
<dbReference type="PRINTS" id="PR00371">
    <property type="entry name" value="FPNCR"/>
</dbReference>
<dbReference type="SUPFAM" id="SSF63380">
    <property type="entry name" value="Riboflavin synthase domain-like"/>
    <property type="match status" value="1"/>
</dbReference>
<comment type="caution">
    <text evidence="7">The sequence shown here is derived from an EMBL/GenBank/DDBJ whole genome shotgun (WGS) entry which is preliminary data.</text>
</comment>
<dbReference type="SUPFAM" id="SSF52218">
    <property type="entry name" value="Flavoproteins"/>
    <property type="match status" value="1"/>
</dbReference>
<dbReference type="PANTHER" id="PTHR34219">
    <property type="entry name" value="IRON-REGULATED INNER MEMBRANE PROTEIN-RELATED"/>
    <property type="match status" value="1"/>
</dbReference>
<feature type="transmembrane region" description="Helical" evidence="4">
    <location>
        <begin position="12"/>
        <end position="33"/>
    </location>
</feature>
<dbReference type="Pfam" id="PF00175">
    <property type="entry name" value="NAD_binding_1"/>
    <property type="match status" value="1"/>
</dbReference>
<dbReference type="Gene3D" id="3.40.50.80">
    <property type="entry name" value="Nucleotide-binding domain of ferredoxin-NADP reductase (FNR) module"/>
    <property type="match status" value="1"/>
</dbReference>
<dbReference type="RefSeq" id="WP_190418427.1">
    <property type="nucleotide sequence ID" value="NZ_JAAOCA010000006.1"/>
</dbReference>
<dbReference type="Gene3D" id="3.40.50.360">
    <property type="match status" value="1"/>
</dbReference>
<name>A0ABR7YYH6_9PSED</name>
<evidence type="ECO:0000256" key="4">
    <source>
        <dbReference type="SAM" id="Phobius"/>
    </source>
</evidence>
<dbReference type="InterPro" id="IPR001094">
    <property type="entry name" value="Flavdoxin-like"/>
</dbReference>
<dbReference type="Gene3D" id="2.40.30.10">
    <property type="entry name" value="Translation factors"/>
    <property type="match status" value="1"/>
</dbReference>
<dbReference type="PROSITE" id="PS51384">
    <property type="entry name" value="FAD_FR"/>
    <property type="match status" value="1"/>
</dbReference>
<accession>A0ABR7YYH6</accession>
<dbReference type="InterPro" id="IPR001433">
    <property type="entry name" value="OxRdtase_FAD/NAD-bd"/>
</dbReference>
<dbReference type="SUPFAM" id="SSF52343">
    <property type="entry name" value="Ferredoxin reductase-like, C-terminal NADP-linked domain"/>
    <property type="match status" value="1"/>
</dbReference>
<dbReference type="PANTHER" id="PTHR34219:SF3">
    <property type="entry name" value="BLL7967 PROTEIN"/>
    <property type="match status" value="1"/>
</dbReference>
<dbReference type="InterPro" id="IPR017938">
    <property type="entry name" value="Riboflavin_synthase-like_b-brl"/>
</dbReference>
<keyword evidence="1" id="KW-0285">Flavoprotein</keyword>
<evidence type="ECO:0000256" key="3">
    <source>
        <dbReference type="ARBA" id="ARBA00022982"/>
    </source>
</evidence>
<organism evidence="7 8">
    <name type="scientific">Pseudomonas typographi</name>
    <dbReference type="NCBI Taxonomy" id="2715964"/>
    <lineage>
        <taxon>Bacteria</taxon>
        <taxon>Pseudomonadati</taxon>
        <taxon>Pseudomonadota</taxon>
        <taxon>Gammaproteobacteria</taxon>
        <taxon>Pseudomonadales</taxon>
        <taxon>Pseudomonadaceae</taxon>
        <taxon>Pseudomonas</taxon>
    </lineage>
</organism>
<dbReference type="PRINTS" id="PR00369">
    <property type="entry name" value="FLAVODOXIN"/>
</dbReference>
<reference evidence="7 8" key="1">
    <citation type="journal article" date="2020" name="Insects">
        <title>Bacteria Belonging to Pseudomonas typographi sp. nov. from the Bark Beetle Ips typographus Have Genomic Potential to Aid in the Host Ecology.</title>
        <authorList>
            <person name="Peral-Aranega E."/>
            <person name="Saati-Santamaria Z."/>
            <person name="Kolarik M."/>
            <person name="Rivas R."/>
            <person name="Garcia-Fraile P."/>
        </authorList>
    </citation>
    <scope>NUCLEOTIDE SEQUENCE [LARGE SCALE GENOMIC DNA]</scope>
    <source>
        <strain evidence="7 8">CA3A</strain>
    </source>
</reference>
<keyword evidence="4" id="KW-0472">Membrane</keyword>
<dbReference type="PROSITE" id="PS50902">
    <property type="entry name" value="FLAVODOXIN_LIKE"/>
    <property type="match status" value="1"/>
</dbReference>
<dbReference type="InterPro" id="IPR005625">
    <property type="entry name" value="PepSY-ass_TM"/>
</dbReference>
<keyword evidence="3" id="KW-0813">Transport</keyword>
<feature type="transmembrane region" description="Helical" evidence="4">
    <location>
        <begin position="338"/>
        <end position="358"/>
    </location>
</feature>
<feature type="transmembrane region" description="Helical" evidence="4">
    <location>
        <begin position="140"/>
        <end position="160"/>
    </location>
</feature>
<dbReference type="InterPro" id="IPR039261">
    <property type="entry name" value="FNR_nucleotide-bd"/>
</dbReference>
<evidence type="ECO:0000256" key="2">
    <source>
        <dbReference type="ARBA" id="ARBA00022643"/>
    </source>
</evidence>
<dbReference type="InterPro" id="IPR017927">
    <property type="entry name" value="FAD-bd_FR_type"/>
</dbReference>
<keyword evidence="4" id="KW-0812">Transmembrane</keyword>
<keyword evidence="8" id="KW-1185">Reference proteome</keyword>
<dbReference type="CDD" id="cd06200">
    <property type="entry name" value="SiR_like1"/>
    <property type="match status" value="1"/>
</dbReference>
<dbReference type="Pfam" id="PF03929">
    <property type="entry name" value="PepSY_TM"/>
    <property type="match status" value="1"/>
</dbReference>
<evidence type="ECO:0000313" key="8">
    <source>
        <dbReference type="Proteomes" id="UP000805841"/>
    </source>
</evidence>
<dbReference type="InterPro" id="IPR001709">
    <property type="entry name" value="Flavoprot_Pyr_Nucl_cyt_Rdtase"/>
</dbReference>
<dbReference type="EMBL" id="JAAOCA010000006">
    <property type="protein sequence ID" value="MBD1598258.1"/>
    <property type="molecule type" value="Genomic_DNA"/>
</dbReference>
<protein>
    <submittedName>
        <fullName evidence="7">Flavodoxin</fullName>
    </submittedName>
</protein>
<evidence type="ECO:0000259" key="6">
    <source>
        <dbReference type="PROSITE" id="PS51384"/>
    </source>
</evidence>
<evidence type="ECO:0000259" key="5">
    <source>
        <dbReference type="PROSITE" id="PS50902"/>
    </source>
</evidence>
<evidence type="ECO:0000256" key="1">
    <source>
        <dbReference type="ARBA" id="ARBA00022630"/>
    </source>
</evidence>
<dbReference type="InterPro" id="IPR008254">
    <property type="entry name" value="Flavodoxin/NO_synth"/>
</dbReference>
<evidence type="ECO:0000313" key="7">
    <source>
        <dbReference type="EMBL" id="MBD1598258.1"/>
    </source>
</evidence>
<keyword evidence="4" id="KW-1133">Transmembrane helix</keyword>
<keyword evidence="2" id="KW-0288">FMN</keyword>
<dbReference type="InterPro" id="IPR029039">
    <property type="entry name" value="Flavoprotein-like_sf"/>
</dbReference>
<feature type="domain" description="Flavodoxin-like" evidence="5">
    <location>
        <begin position="382"/>
        <end position="519"/>
    </location>
</feature>
<feature type="transmembrane region" description="Helical" evidence="4">
    <location>
        <begin position="181"/>
        <end position="203"/>
    </location>
</feature>
<feature type="domain" description="FAD-binding FR-type" evidence="6">
    <location>
        <begin position="532"/>
        <end position="644"/>
    </location>
</feature>
<proteinExistence type="predicted"/>